<dbReference type="SUPFAM" id="SSF52129">
    <property type="entry name" value="Caspase-like"/>
    <property type="match status" value="1"/>
</dbReference>
<comment type="caution">
    <text evidence="3">The sequence shown here is derived from an EMBL/GenBank/DDBJ whole genome shotgun (WGS) entry which is preliminary data.</text>
</comment>
<name>A0A7W7H0N8_9ACTN</name>
<proteinExistence type="predicted"/>
<dbReference type="AlphaFoldDB" id="A0A7W7H0N8"/>
<dbReference type="InterPro" id="IPR024983">
    <property type="entry name" value="CHAT_dom"/>
</dbReference>
<gene>
    <name evidence="3" type="ORF">BJY16_005265</name>
</gene>
<evidence type="ECO:0000313" key="3">
    <source>
        <dbReference type="EMBL" id="MBB4741806.1"/>
    </source>
</evidence>
<accession>A0A7W7H0N8</accession>
<feature type="region of interest" description="Disordered" evidence="1">
    <location>
        <begin position="10"/>
        <end position="31"/>
    </location>
</feature>
<evidence type="ECO:0000313" key="4">
    <source>
        <dbReference type="Proteomes" id="UP000546162"/>
    </source>
</evidence>
<dbReference type="Pfam" id="PF12770">
    <property type="entry name" value="CHAT"/>
    <property type="match status" value="1"/>
</dbReference>
<dbReference type="Proteomes" id="UP000546162">
    <property type="component" value="Unassembled WGS sequence"/>
</dbReference>
<dbReference type="InterPro" id="IPR029030">
    <property type="entry name" value="Caspase-like_dom_sf"/>
</dbReference>
<protein>
    <recommendedName>
        <fullName evidence="2">CHAT domain-containing protein</fullName>
    </recommendedName>
</protein>
<keyword evidence="4" id="KW-1185">Reference proteome</keyword>
<dbReference type="RefSeq" id="WP_185042248.1">
    <property type="nucleotide sequence ID" value="NZ_BAABFG010000005.1"/>
</dbReference>
<organism evidence="3 4">
    <name type="scientific">Actinoplanes octamycinicus</name>
    <dbReference type="NCBI Taxonomy" id="135948"/>
    <lineage>
        <taxon>Bacteria</taxon>
        <taxon>Bacillati</taxon>
        <taxon>Actinomycetota</taxon>
        <taxon>Actinomycetes</taxon>
        <taxon>Micromonosporales</taxon>
        <taxon>Micromonosporaceae</taxon>
        <taxon>Actinoplanes</taxon>
    </lineage>
</organism>
<reference evidence="3 4" key="1">
    <citation type="submission" date="2020-08" db="EMBL/GenBank/DDBJ databases">
        <title>Sequencing the genomes of 1000 actinobacteria strains.</title>
        <authorList>
            <person name="Klenk H.-P."/>
        </authorList>
    </citation>
    <scope>NUCLEOTIDE SEQUENCE [LARGE SCALE GENOMIC DNA]</scope>
    <source>
        <strain evidence="3 4">DSM 45809</strain>
    </source>
</reference>
<evidence type="ECO:0000259" key="2">
    <source>
        <dbReference type="Pfam" id="PF12770"/>
    </source>
</evidence>
<dbReference type="EMBL" id="JACHNB010000001">
    <property type="protein sequence ID" value="MBB4741806.1"/>
    <property type="molecule type" value="Genomic_DNA"/>
</dbReference>
<feature type="domain" description="CHAT" evidence="2">
    <location>
        <begin position="91"/>
        <end position="330"/>
    </location>
</feature>
<sequence length="361" mass="41084">MEEQELAIEVRADGTITATTPADNRRQRERLSPFTGPDAELIKLFERWIARRDHVWQDRDLRAFGSLLHRYLFPGTMWSWVENRLPGLPHPARVALIFPPDPPFARLAAVPWEYLHRPGNDGYYLATDSRLVLSRYLRRAATRADLTPVDRPRIQIVVSRPKTSQLKDVVFDDVEEAVRATEQHGFAVLETLHDPGVDQLFRAIEERQPHVVHYMGHGEFRQEQAEGRLALVDSYGDVDWVSDRELAEHMRRLSRVPRMLVLHSCDGARADFTESFAGLAPQLLRSGLHCVIAMQYAVTNSTATAFSVELYRQLAARVPPDRAVQAARMHIGGRTGADPRLLGIPVTYLHGRPERLFPEEA</sequence>
<evidence type="ECO:0000256" key="1">
    <source>
        <dbReference type="SAM" id="MobiDB-lite"/>
    </source>
</evidence>